<organism evidence="2 3">
    <name type="scientific">Brachybacterium avium</name>
    <dbReference type="NCBI Taxonomy" id="2017485"/>
    <lineage>
        <taxon>Bacteria</taxon>
        <taxon>Bacillati</taxon>
        <taxon>Actinomycetota</taxon>
        <taxon>Actinomycetes</taxon>
        <taxon>Micrococcales</taxon>
        <taxon>Dermabacteraceae</taxon>
        <taxon>Brachybacterium</taxon>
    </lineage>
</organism>
<dbReference type="PROSITE" id="PS51094">
    <property type="entry name" value="PTS_EIIA_TYPE_2"/>
    <property type="match status" value="1"/>
</dbReference>
<dbReference type="Gene3D" id="3.40.930.10">
    <property type="entry name" value="Mannitol-specific EII, Chain A"/>
    <property type="match status" value="1"/>
</dbReference>
<proteinExistence type="predicted"/>
<dbReference type="Proteomes" id="UP000198398">
    <property type="component" value="Chromosome"/>
</dbReference>
<dbReference type="PANTHER" id="PTHR47738">
    <property type="entry name" value="PTS SYSTEM FRUCTOSE-LIKE EIIA COMPONENT-RELATED"/>
    <property type="match status" value="1"/>
</dbReference>
<dbReference type="InterPro" id="IPR002178">
    <property type="entry name" value="PTS_EIIA_type-2_dom"/>
</dbReference>
<sequence>MSEDSAETPGTSILPGAAIVGLEVDDASAALRALSARLREIGAVTGSFEDAVLRREQKQPTGLPTLVPAAIPHTDPEHVITPGIAIAVPKHPVAFGAIGSSGERTIWAELVVMLVLDDAQSQQAALQTLVARLQEPESVRGMLEATDEVDLERHAREWFAG</sequence>
<dbReference type="AlphaFoldDB" id="A0A220UDB1"/>
<dbReference type="InterPro" id="IPR051541">
    <property type="entry name" value="PTS_SugarTrans_NitroReg"/>
</dbReference>
<keyword evidence="3" id="KW-1185">Reference proteome</keyword>
<dbReference type="OrthoDB" id="3192919at2"/>
<dbReference type="SUPFAM" id="SSF55804">
    <property type="entry name" value="Phoshotransferase/anion transport protein"/>
    <property type="match status" value="1"/>
</dbReference>
<dbReference type="Pfam" id="PF00359">
    <property type="entry name" value="PTS_EIIA_2"/>
    <property type="match status" value="1"/>
</dbReference>
<dbReference type="KEGG" id="brv:CFK39_09955"/>
<reference evidence="3" key="1">
    <citation type="submission" date="2017-07" db="EMBL/GenBank/DDBJ databases">
        <title>Brachybacterium sp. VR2415.</title>
        <authorList>
            <person name="Tak E.J."/>
            <person name="Bae J.-W."/>
        </authorList>
    </citation>
    <scope>NUCLEOTIDE SEQUENCE [LARGE SCALE GENOMIC DNA]</scope>
    <source>
        <strain evidence="3">VR2415</strain>
    </source>
</reference>
<gene>
    <name evidence="2" type="ORF">CFK39_09955</name>
</gene>
<evidence type="ECO:0000313" key="2">
    <source>
        <dbReference type="EMBL" id="ASK66085.1"/>
    </source>
</evidence>
<accession>A0A220UDB1</accession>
<evidence type="ECO:0000313" key="3">
    <source>
        <dbReference type="Proteomes" id="UP000198398"/>
    </source>
</evidence>
<dbReference type="RefSeq" id="WP_089065326.1">
    <property type="nucleotide sequence ID" value="NZ_CP022316.1"/>
</dbReference>
<dbReference type="EMBL" id="CP022316">
    <property type="protein sequence ID" value="ASK66085.1"/>
    <property type="molecule type" value="Genomic_DNA"/>
</dbReference>
<evidence type="ECO:0000259" key="1">
    <source>
        <dbReference type="PROSITE" id="PS51094"/>
    </source>
</evidence>
<name>A0A220UDB1_9MICO</name>
<protein>
    <submittedName>
        <fullName evidence="2">PTS fructose transporter subunit IIA</fullName>
    </submittedName>
</protein>
<feature type="domain" description="PTS EIIA type-2" evidence="1">
    <location>
        <begin position="11"/>
        <end position="158"/>
    </location>
</feature>
<dbReference type="InterPro" id="IPR016152">
    <property type="entry name" value="PTrfase/Anion_transptr"/>
</dbReference>
<dbReference type="PANTHER" id="PTHR47738:SF3">
    <property type="entry name" value="PHOSPHOTRANSFERASE SYSTEM MANNITOL_FRUCTOSE-SPECIFIC IIA DOMAIN CONTAINING PROTEIN"/>
    <property type="match status" value="1"/>
</dbReference>